<accession>A0A8J5LGJ2</accession>
<dbReference type="PANTHER" id="PTHR12542">
    <property type="entry name" value="EXOCYST COMPLEX PROTEIN EXO70"/>
    <property type="match status" value="1"/>
</dbReference>
<evidence type="ECO:0000313" key="5">
    <source>
        <dbReference type="Proteomes" id="UP000734854"/>
    </source>
</evidence>
<dbReference type="PANTHER" id="PTHR12542:SF127">
    <property type="entry name" value="EXOCYST COMPLEX COMPONENT EXO70C1"/>
    <property type="match status" value="1"/>
</dbReference>
<comment type="similarity">
    <text evidence="1">Belongs to the EXO70 family.</text>
</comment>
<feature type="compositionally biased region" description="Basic and acidic residues" evidence="2">
    <location>
        <begin position="38"/>
        <end position="49"/>
    </location>
</feature>
<dbReference type="GO" id="GO:0015031">
    <property type="term" value="P:protein transport"/>
    <property type="evidence" value="ECO:0007669"/>
    <property type="project" value="UniProtKB-KW"/>
</dbReference>
<dbReference type="GO" id="GO:0005546">
    <property type="term" value="F:phosphatidylinositol-4,5-bisphosphate binding"/>
    <property type="evidence" value="ECO:0007669"/>
    <property type="project" value="InterPro"/>
</dbReference>
<feature type="region of interest" description="Disordered" evidence="2">
    <location>
        <begin position="27"/>
        <end position="74"/>
    </location>
</feature>
<keyword evidence="5" id="KW-1185">Reference proteome</keyword>
<proteinExistence type="inferred from homology"/>
<dbReference type="Pfam" id="PF03081">
    <property type="entry name" value="Exo70_C"/>
    <property type="match status" value="1"/>
</dbReference>
<evidence type="ECO:0000256" key="2">
    <source>
        <dbReference type="SAM" id="MobiDB-lite"/>
    </source>
</evidence>
<evidence type="ECO:0000313" key="4">
    <source>
        <dbReference type="EMBL" id="KAG6514517.1"/>
    </source>
</evidence>
<dbReference type="EMBL" id="JACMSC010000007">
    <property type="protein sequence ID" value="KAG6514517.1"/>
    <property type="molecule type" value="Genomic_DNA"/>
</dbReference>
<evidence type="ECO:0000256" key="1">
    <source>
        <dbReference type="RuleBase" id="RU365026"/>
    </source>
</evidence>
<comment type="caution">
    <text evidence="4">The sequence shown here is derived from an EMBL/GenBank/DDBJ whole genome shotgun (WGS) entry which is preliminary data.</text>
</comment>
<evidence type="ECO:0000259" key="3">
    <source>
        <dbReference type="Pfam" id="PF03081"/>
    </source>
</evidence>
<feature type="region of interest" description="Disordered" evidence="2">
    <location>
        <begin position="1"/>
        <end position="20"/>
    </location>
</feature>
<sequence length="657" mass="72936">MASNHPHLPKKSSSFVSVRGDKHREIDRNLSLGAIKLQECDDKKERSSDDIIQEGEEEDNQTEEANAEEPDASPTTIAADVDNFIALLPSVEDGGEPPSIPESSVERFVQLVEKEIARCEAGEANLEEEGTSALFDAVERTFKLTTAVARFSSDPGYQQAMNRTGGVLHQAMCFLEGQLYALLHDPCANKVDSDTGELPPPYPAEKVAKLQAVASIMIGAGYSIECCQVFTVARRNAFEAALGFEKVSIEDVTKMAWEALEGEVASWTKAFKHATTLAFPAEHAICEAVFASDHHVSDRLFRVFMRSAVLQLLSFAEAVSMTKRSAEKLFKVLDIYEALRDASPGIDALLPDPPEADQGEDSDSCSELISNTKAEIAVAKCRLGEAAVAMFCDLESSIKSDHGKTPLPGGAVHLVTRHVMDYLKNADEYRGTLEQVFIEHKHSDDDEESSGGDAENHNPFAAQLVETMNLLDSNLEAKSRLYKDPALCNIFLMNNGRYVAKKVKESPEIHQLLGETWYRRRSTDLRQYHKNYQRETWSRVLACLRDEGLTTHGKSGVAKPALKERFKSFNAMIDEIHKTQSTWVVNDEQLQSELRVSVSAVVVPAYRSFLGRFAQHFYPGRQTEKYVKFAAEDIENMIDELFEGNPSTAAAASKRWL</sequence>
<gene>
    <name evidence="4" type="ORF">ZIOFF_024880</name>
</gene>
<dbReference type="Proteomes" id="UP000734854">
    <property type="component" value="Unassembled WGS sequence"/>
</dbReference>
<reference evidence="4 5" key="1">
    <citation type="submission" date="2020-08" db="EMBL/GenBank/DDBJ databases">
        <title>Plant Genome Project.</title>
        <authorList>
            <person name="Zhang R.-G."/>
        </authorList>
    </citation>
    <scope>NUCLEOTIDE SEQUENCE [LARGE SCALE GENOMIC DNA]</scope>
    <source>
        <tissue evidence="4">Rhizome</tissue>
    </source>
</reference>
<keyword evidence="1" id="KW-0268">Exocytosis</keyword>
<dbReference type="GO" id="GO:0000145">
    <property type="term" value="C:exocyst"/>
    <property type="evidence" value="ECO:0007669"/>
    <property type="project" value="InterPro"/>
</dbReference>
<feature type="compositionally biased region" description="Acidic residues" evidence="2">
    <location>
        <begin position="51"/>
        <end position="71"/>
    </location>
</feature>
<protein>
    <recommendedName>
        <fullName evidence="1">Exocyst subunit Exo70 family protein</fullName>
    </recommendedName>
</protein>
<dbReference type="InterPro" id="IPR004140">
    <property type="entry name" value="Exo70"/>
</dbReference>
<keyword evidence="1" id="KW-0813">Transport</keyword>
<keyword evidence="1" id="KW-0653">Protein transport</keyword>
<dbReference type="OrthoDB" id="1922221at2759"/>
<dbReference type="InterPro" id="IPR046364">
    <property type="entry name" value="Exo70_C"/>
</dbReference>
<dbReference type="GO" id="GO:0006887">
    <property type="term" value="P:exocytosis"/>
    <property type="evidence" value="ECO:0007669"/>
    <property type="project" value="UniProtKB-KW"/>
</dbReference>
<comment type="function">
    <text evidence="1">Component of the exocyst complex.</text>
</comment>
<dbReference type="AlphaFoldDB" id="A0A8J5LGJ2"/>
<feature type="domain" description="Exocyst complex subunit Exo70 C-terminal" evidence="3">
    <location>
        <begin position="266"/>
        <end position="640"/>
    </location>
</feature>
<name>A0A8J5LGJ2_ZINOF</name>
<organism evidence="4 5">
    <name type="scientific">Zingiber officinale</name>
    <name type="common">Ginger</name>
    <name type="synonym">Amomum zingiber</name>
    <dbReference type="NCBI Taxonomy" id="94328"/>
    <lineage>
        <taxon>Eukaryota</taxon>
        <taxon>Viridiplantae</taxon>
        <taxon>Streptophyta</taxon>
        <taxon>Embryophyta</taxon>
        <taxon>Tracheophyta</taxon>
        <taxon>Spermatophyta</taxon>
        <taxon>Magnoliopsida</taxon>
        <taxon>Liliopsida</taxon>
        <taxon>Zingiberales</taxon>
        <taxon>Zingiberaceae</taxon>
        <taxon>Zingiber</taxon>
    </lineage>
</organism>